<dbReference type="Proteomes" id="UP000297910">
    <property type="component" value="Unassembled WGS sequence"/>
</dbReference>
<reference evidence="2 3" key="1">
    <citation type="submission" date="2017-12" db="EMBL/GenBank/DDBJ databases">
        <title>Comparative genomics of Botrytis spp.</title>
        <authorList>
            <person name="Valero-Jimenez C.A."/>
            <person name="Tapia P."/>
            <person name="Veloso J."/>
            <person name="Silva-Moreno E."/>
            <person name="Staats M."/>
            <person name="Valdes J.H."/>
            <person name="Van Kan J.A.L."/>
        </authorList>
    </citation>
    <scope>NUCLEOTIDE SEQUENCE [LARGE SCALE GENOMIC DNA]</scope>
    <source>
        <strain evidence="2 3">Bp0003</strain>
    </source>
</reference>
<evidence type="ECO:0000256" key="1">
    <source>
        <dbReference type="ARBA" id="ARBA00010790"/>
    </source>
</evidence>
<sequence length="160" mass="17503">MAENVIAFDFIIIGGGTSGLVVANRFLEDPTVNVLVLESGKNYLGNPRVNMPAGWPALLGTEADWNFVTTPQAAVERLGLLNNYSANIPSSGPIQASFPAAPENQFLKLWNETFKTLAMALMVTFLTALHLDYTQILLPLIQTLNNEGMQRMLNMSLSFT</sequence>
<dbReference type="InterPro" id="IPR012132">
    <property type="entry name" value="GMC_OxRdtase"/>
</dbReference>
<dbReference type="Gene3D" id="3.50.50.60">
    <property type="entry name" value="FAD/NAD(P)-binding domain"/>
    <property type="match status" value="1"/>
</dbReference>
<dbReference type="EMBL" id="PQXI01000068">
    <property type="protein sequence ID" value="TGO25984.1"/>
    <property type="molecule type" value="Genomic_DNA"/>
</dbReference>
<dbReference type="PANTHER" id="PTHR11552">
    <property type="entry name" value="GLUCOSE-METHANOL-CHOLINE GMC OXIDOREDUCTASE"/>
    <property type="match status" value="1"/>
</dbReference>
<accession>A0A4Z1FMA6</accession>
<dbReference type="PANTHER" id="PTHR11552:SF147">
    <property type="entry name" value="CHOLINE DEHYDROGENASE, MITOCHONDRIAL"/>
    <property type="match status" value="1"/>
</dbReference>
<evidence type="ECO:0000313" key="2">
    <source>
        <dbReference type="EMBL" id="TGO25984.1"/>
    </source>
</evidence>
<comment type="similarity">
    <text evidence="1">Belongs to the GMC oxidoreductase family.</text>
</comment>
<comment type="caution">
    <text evidence="2">The sequence shown here is derived from an EMBL/GenBank/DDBJ whole genome shotgun (WGS) entry which is preliminary data.</text>
</comment>
<name>A0A4Z1FMA6_9HELO</name>
<gene>
    <name evidence="2" type="ORF">BPAE_0068g00180</name>
</gene>
<proteinExistence type="inferred from homology"/>
<dbReference type="GO" id="GO:0016491">
    <property type="term" value="F:oxidoreductase activity"/>
    <property type="evidence" value="ECO:0007669"/>
    <property type="project" value="TreeGrafter"/>
</dbReference>
<dbReference type="GO" id="GO:0050660">
    <property type="term" value="F:flavin adenine dinucleotide binding"/>
    <property type="evidence" value="ECO:0007669"/>
    <property type="project" value="InterPro"/>
</dbReference>
<organism evidence="2 3">
    <name type="scientific">Botrytis paeoniae</name>
    <dbReference type="NCBI Taxonomy" id="278948"/>
    <lineage>
        <taxon>Eukaryota</taxon>
        <taxon>Fungi</taxon>
        <taxon>Dikarya</taxon>
        <taxon>Ascomycota</taxon>
        <taxon>Pezizomycotina</taxon>
        <taxon>Leotiomycetes</taxon>
        <taxon>Helotiales</taxon>
        <taxon>Sclerotiniaceae</taxon>
        <taxon>Botrytis</taxon>
    </lineage>
</organism>
<protein>
    <submittedName>
        <fullName evidence="2">Uncharacterized protein</fullName>
    </submittedName>
</protein>
<dbReference type="Gene3D" id="3.30.560.10">
    <property type="entry name" value="Glucose Oxidase, domain 3"/>
    <property type="match status" value="1"/>
</dbReference>
<dbReference type="AlphaFoldDB" id="A0A4Z1FMA6"/>
<dbReference type="SUPFAM" id="SSF51905">
    <property type="entry name" value="FAD/NAD(P)-binding domain"/>
    <property type="match status" value="1"/>
</dbReference>
<dbReference type="InterPro" id="IPR036188">
    <property type="entry name" value="FAD/NAD-bd_sf"/>
</dbReference>
<keyword evidence="3" id="KW-1185">Reference proteome</keyword>
<evidence type="ECO:0000313" key="3">
    <source>
        <dbReference type="Proteomes" id="UP000297910"/>
    </source>
</evidence>